<dbReference type="EMBL" id="LXEP01000006">
    <property type="protein sequence ID" value="OAT23289.1"/>
    <property type="molecule type" value="Genomic_DNA"/>
</dbReference>
<evidence type="ECO:0000259" key="2">
    <source>
        <dbReference type="Pfam" id="PF06056"/>
    </source>
</evidence>
<name>A0A1B7I4P4_9ENTR</name>
<dbReference type="Pfam" id="PF03237">
    <property type="entry name" value="Terminase_6N"/>
    <property type="match status" value="1"/>
</dbReference>
<dbReference type="Pfam" id="PF06056">
    <property type="entry name" value="Terminase_5"/>
    <property type="match status" value="1"/>
</dbReference>
<dbReference type="PATRIC" id="fig|1354253.4.peg.786"/>
<comment type="caution">
    <text evidence="4">The sequence shown here is derived from an EMBL/GenBank/DDBJ whole genome shotgun (WGS) entry which is preliminary data.</text>
</comment>
<evidence type="ECO:0000259" key="3">
    <source>
        <dbReference type="Pfam" id="PF17289"/>
    </source>
</evidence>
<feature type="domain" description="Terminase large subunit gp17-like C-terminal" evidence="3">
    <location>
        <begin position="429"/>
        <end position="588"/>
    </location>
</feature>
<reference evidence="4 5" key="1">
    <citation type="submission" date="2016-04" db="EMBL/GenBank/DDBJ databases">
        <title>ATOL: Assembling a taxonomically balanced genome-scale reconstruction of the evolutionary history of the Enterobacteriaceae.</title>
        <authorList>
            <person name="Plunkett G.III."/>
            <person name="Neeno-Eckwall E.C."/>
            <person name="Glasner J.D."/>
            <person name="Perna N.T."/>
        </authorList>
    </citation>
    <scope>NUCLEOTIDE SEQUENCE [LARGE SCALE GENOMIC DNA]</scope>
    <source>
        <strain evidence="4 5">ATCC 51604</strain>
    </source>
</reference>
<protein>
    <submittedName>
        <fullName evidence="4">Phage terminase ATPase subunit</fullName>
    </submittedName>
</protein>
<dbReference type="InterPro" id="IPR035421">
    <property type="entry name" value="Terminase_6C"/>
</dbReference>
<dbReference type="AlphaFoldDB" id="A0A1B7I4P4"/>
<gene>
    <name evidence="4" type="ORF">M977_00764</name>
</gene>
<accession>A0A1B7I4P4</accession>
<evidence type="ECO:0000313" key="5">
    <source>
        <dbReference type="Proteomes" id="UP000078504"/>
    </source>
</evidence>
<dbReference type="Proteomes" id="UP000078504">
    <property type="component" value="Unassembled WGS sequence"/>
</dbReference>
<feature type="domain" description="Terminase ATPase subunit N-terminal" evidence="2">
    <location>
        <begin position="24"/>
        <end position="80"/>
    </location>
</feature>
<evidence type="ECO:0000256" key="1">
    <source>
        <dbReference type="ARBA" id="ARBA00022612"/>
    </source>
</evidence>
<dbReference type="InterPro" id="IPR027417">
    <property type="entry name" value="P-loop_NTPase"/>
</dbReference>
<dbReference type="Gene3D" id="3.30.420.240">
    <property type="match status" value="1"/>
</dbReference>
<keyword evidence="1" id="KW-1188">Viral release from host cell</keyword>
<dbReference type="Gene3D" id="3.40.50.300">
    <property type="entry name" value="P-loop containing nucleotide triphosphate hydrolases"/>
    <property type="match status" value="1"/>
</dbReference>
<sequence length="603" mass="68998">MPDGQNGEKRKLARGNMAEKYSDEIRAVARQLYLKRWTPQEIKEELKLPSVRIVYYWAEKFSWRDMLSEEGVEAALARRIQLLTDRDKKSDLELRELDQLVGHHIKLMAQRAKREEKLTQYAASGTTAILQTEDGEKPARKARKKKNDISHLTADSFAEWVSVLFGYQLTLRENLHQKIRNLLKSRQLGATWYFAGEALEDAILNGKPQVFLSASKRQAEVFRSYIVQIAQKFLGVELTGNPIRLSNGAELSFLGTNSNTAQSNSANVYIDEYFWIPKFRKLNDVASAMATHDQWRITYFSTPSSKAHEAYPFWTGDEWRRGRAERKDIAFPTEAELRDGGRLCPDKHWRFIVTIEDAVKAGFNLANVNDLRDRYSGPAFDMLFMCVFVDDKDAVFAFDQLMKCGTDPALWQDFKSDESRPFGNREVWGGYDPSRTTDNATFVIIAVPLYAVEKFRVLKKWTWTGLSFKFQAEQIKKIKEQYNLTYIGIDVTGIGAGVFDIVSAFAPREAVPIHYSVESKNRLVLKMIDAVGGNRIEWDREDKDIAASFMAIKRTTTSSGNAMTFVATRSVETGHADSFWAIAHAMVNEPLNTEHKRKSRWIL</sequence>
<proteinExistence type="predicted"/>
<evidence type="ECO:0000313" key="4">
    <source>
        <dbReference type="EMBL" id="OAT23289.1"/>
    </source>
</evidence>
<organism evidence="4 5">
    <name type="scientific">Buttiauxella gaviniae ATCC 51604</name>
    <dbReference type="NCBI Taxonomy" id="1354253"/>
    <lineage>
        <taxon>Bacteria</taxon>
        <taxon>Pseudomonadati</taxon>
        <taxon>Pseudomonadota</taxon>
        <taxon>Gammaproteobacteria</taxon>
        <taxon>Enterobacterales</taxon>
        <taxon>Enterobacteriaceae</taxon>
        <taxon>Buttiauxella</taxon>
    </lineage>
</organism>
<dbReference type="InterPro" id="IPR010332">
    <property type="entry name" value="ATPase_terminase-su_N"/>
</dbReference>
<dbReference type="Pfam" id="PF17289">
    <property type="entry name" value="Terminase_6C"/>
    <property type="match status" value="1"/>
</dbReference>